<dbReference type="Proteomes" id="UP001176940">
    <property type="component" value="Unassembled WGS sequence"/>
</dbReference>
<sequence>MLGLGSGGAAKSPKVPSFVSYLTPEEIDVKEKAEQAAKVDDVPLLPGEMLHCEAGNVFKISQDEGSQRGVCGRLVCTNFKITFLCEDGAEDNNAPEFKNKIVGENDITLQCVDQLCAGRGDCSVVWSAV</sequence>
<gene>
    <name evidence="1" type="ORF">RIMI_LOCUS16769911</name>
</gene>
<dbReference type="EMBL" id="CAUEEQ010047501">
    <property type="protein sequence ID" value="CAJ0959362.1"/>
    <property type="molecule type" value="Genomic_DNA"/>
</dbReference>
<name>A0ABN9M691_9NEOB</name>
<dbReference type="SUPFAM" id="SSF50729">
    <property type="entry name" value="PH domain-like"/>
    <property type="match status" value="1"/>
</dbReference>
<proteinExistence type="predicted"/>
<accession>A0ABN9M691</accession>
<reference evidence="1" key="1">
    <citation type="submission" date="2023-07" db="EMBL/GenBank/DDBJ databases">
        <authorList>
            <person name="Stuckert A."/>
        </authorList>
    </citation>
    <scope>NUCLEOTIDE SEQUENCE</scope>
</reference>
<evidence type="ECO:0000313" key="1">
    <source>
        <dbReference type="EMBL" id="CAJ0959362.1"/>
    </source>
</evidence>
<comment type="caution">
    <text evidence="1">The sequence shown here is derived from an EMBL/GenBank/DDBJ whole genome shotgun (WGS) entry which is preliminary data.</text>
</comment>
<evidence type="ECO:0000313" key="2">
    <source>
        <dbReference type="Proteomes" id="UP001176940"/>
    </source>
</evidence>
<organism evidence="1 2">
    <name type="scientific">Ranitomeya imitator</name>
    <name type="common">mimic poison frog</name>
    <dbReference type="NCBI Taxonomy" id="111125"/>
    <lineage>
        <taxon>Eukaryota</taxon>
        <taxon>Metazoa</taxon>
        <taxon>Chordata</taxon>
        <taxon>Craniata</taxon>
        <taxon>Vertebrata</taxon>
        <taxon>Euteleostomi</taxon>
        <taxon>Amphibia</taxon>
        <taxon>Batrachia</taxon>
        <taxon>Anura</taxon>
        <taxon>Neobatrachia</taxon>
        <taxon>Hyloidea</taxon>
        <taxon>Dendrobatidae</taxon>
        <taxon>Dendrobatinae</taxon>
        <taxon>Ranitomeya</taxon>
    </lineage>
</organism>
<protein>
    <submittedName>
        <fullName evidence="1">Uncharacterized protein</fullName>
    </submittedName>
</protein>
<keyword evidence="2" id="KW-1185">Reference proteome</keyword>